<evidence type="ECO:0000313" key="3">
    <source>
        <dbReference type="Proteomes" id="UP000295418"/>
    </source>
</evidence>
<comment type="caution">
    <text evidence="2">The sequence shown here is derived from an EMBL/GenBank/DDBJ whole genome shotgun (WGS) entry which is preliminary data.</text>
</comment>
<evidence type="ECO:0000256" key="1">
    <source>
        <dbReference type="SAM" id="Phobius"/>
    </source>
</evidence>
<evidence type="ECO:0008006" key="4">
    <source>
        <dbReference type="Google" id="ProtNLM"/>
    </source>
</evidence>
<gene>
    <name evidence="2" type="ORF">E0485_08515</name>
</gene>
<dbReference type="Pfam" id="PF13346">
    <property type="entry name" value="ABC2_membrane_5"/>
    <property type="match status" value="1"/>
</dbReference>
<dbReference type="Proteomes" id="UP000295418">
    <property type="component" value="Unassembled WGS sequence"/>
</dbReference>
<name>A0A4R4EEH5_9BACL</name>
<feature type="transmembrane region" description="Helical" evidence="1">
    <location>
        <begin position="12"/>
        <end position="45"/>
    </location>
</feature>
<evidence type="ECO:0000313" key="2">
    <source>
        <dbReference type="EMBL" id="TCZ78159.1"/>
    </source>
</evidence>
<sequence>MYNLVMKDMKLAVHPLFILFPFVMGALMFIPSWLYFIVIMYFFWVSAPNLFAQYRTQNDLLFTAMLPVSKKDMVKARVSVIVILELLHIVTAMIYGLFRILLFPNDTYYFFAPHMGFWGLCFVMLAIYNIILIPMHYKTAYKYGMAQLVSILAAMAFAGVAQWIQIQSPFVSDIFNGSGANNTVLQISILVVGIVIFMACTMIAYRIAIKRFLKVELQ</sequence>
<keyword evidence="1" id="KW-0812">Transmembrane</keyword>
<accession>A0A4R4EEH5</accession>
<dbReference type="EMBL" id="SKFG01000006">
    <property type="protein sequence ID" value="TCZ78159.1"/>
    <property type="molecule type" value="Genomic_DNA"/>
</dbReference>
<keyword evidence="3" id="KW-1185">Reference proteome</keyword>
<keyword evidence="1" id="KW-0472">Membrane</keyword>
<feature type="transmembrane region" description="Helical" evidence="1">
    <location>
        <begin position="80"/>
        <end position="102"/>
    </location>
</feature>
<keyword evidence="1" id="KW-1133">Transmembrane helix</keyword>
<dbReference type="InterPro" id="IPR025699">
    <property type="entry name" value="ABC2_memb-like"/>
</dbReference>
<proteinExistence type="predicted"/>
<protein>
    <recommendedName>
        <fullName evidence="4">ABC-2 transporter permease</fullName>
    </recommendedName>
</protein>
<reference evidence="2 3" key="1">
    <citation type="submission" date="2019-03" db="EMBL/GenBank/DDBJ databases">
        <authorList>
            <person name="Kim M.K.M."/>
        </authorList>
    </citation>
    <scope>NUCLEOTIDE SEQUENCE [LARGE SCALE GENOMIC DNA]</scope>
    <source>
        <strain evidence="2 3">18JY21-1</strain>
    </source>
</reference>
<feature type="transmembrane region" description="Helical" evidence="1">
    <location>
        <begin position="184"/>
        <end position="205"/>
    </location>
</feature>
<feature type="transmembrane region" description="Helical" evidence="1">
    <location>
        <begin position="143"/>
        <end position="164"/>
    </location>
</feature>
<dbReference type="AlphaFoldDB" id="A0A4R4EEH5"/>
<feature type="transmembrane region" description="Helical" evidence="1">
    <location>
        <begin position="108"/>
        <end position="131"/>
    </location>
</feature>
<dbReference type="OrthoDB" id="2849101at2"/>
<dbReference type="RefSeq" id="WP_132417573.1">
    <property type="nucleotide sequence ID" value="NZ_SKFG01000006.1"/>
</dbReference>
<organism evidence="2 3">
    <name type="scientific">Paenibacillus albiflavus</name>
    <dbReference type="NCBI Taxonomy" id="2545760"/>
    <lineage>
        <taxon>Bacteria</taxon>
        <taxon>Bacillati</taxon>
        <taxon>Bacillota</taxon>
        <taxon>Bacilli</taxon>
        <taxon>Bacillales</taxon>
        <taxon>Paenibacillaceae</taxon>
        <taxon>Paenibacillus</taxon>
    </lineage>
</organism>